<evidence type="ECO:0000313" key="1">
    <source>
        <dbReference type="EMBL" id="KAI4351006.1"/>
    </source>
</evidence>
<keyword evidence="2" id="KW-1185">Reference proteome</keyword>
<protein>
    <submittedName>
        <fullName evidence="1">Uncharacterized protein</fullName>
    </submittedName>
</protein>
<organism evidence="1 2">
    <name type="scientific">Bauhinia variegata</name>
    <name type="common">Purple orchid tree</name>
    <name type="synonym">Phanera variegata</name>
    <dbReference type="NCBI Taxonomy" id="167791"/>
    <lineage>
        <taxon>Eukaryota</taxon>
        <taxon>Viridiplantae</taxon>
        <taxon>Streptophyta</taxon>
        <taxon>Embryophyta</taxon>
        <taxon>Tracheophyta</taxon>
        <taxon>Spermatophyta</taxon>
        <taxon>Magnoliopsida</taxon>
        <taxon>eudicotyledons</taxon>
        <taxon>Gunneridae</taxon>
        <taxon>Pentapetalae</taxon>
        <taxon>rosids</taxon>
        <taxon>fabids</taxon>
        <taxon>Fabales</taxon>
        <taxon>Fabaceae</taxon>
        <taxon>Cercidoideae</taxon>
        <taxon>Cercideae</taxon>
        <taxon>Bauhiniinae</taxon>
        <taxon>Bauhinia</taxon>
    </lineage>
</organism>
<sequence>MLKIAEEGSLGELLEGLPRKIVGALCEGCGDMRFLPCFHCNGSCKMVVMVKQEVGQKQGRAVVTRCTDCNENGLVLCPICS</sequence>
<gene>
    <name evidence="1" type="ORF">L6164_005400</name>
</gene>
<reference evidence="1 2" key="1">
    <citation type="journal article" date="2022" name="DNA Res.">
        <title>Chromosomal-level genome assembly of the orchid tree Bauhinia variegata (Leguminosae; Cercidoideae) supports the allotetraploid origin hypothesis of Bauhinia.</title>
        <authorList>
            <person name="Zhong Y."/>
            <person name="Chen Y."/>
            <person name="Zheng D."/>
            <person name="Pang J."/>
            <person name="Liu Y."/>
            <person name="Luo S."/>
            <person name="Meng S."/>
            <person name="Qian L."/>
            <person name="Wei D."/>
            <person name="Dai S."/>
            <person name="Zhou R."/>
        </authorList>
    </citation>
    <scope>NUCLEOTIDE SEQUENCE [LARGE SCALE GENOMIC DNA]</scope>
    <source>
        <strain evidence="1">BV-YZ2020</strain>
    </source>
</reference>
<name>A0ACB9PR64_BAUVA</name>
<comment type="caution">
    <text evidence="1">The sequence shown here is derived from an EMBL/GenBank/DDBJ whole genome shotgun (WGS) entry which is preliminary data.</text>
</comment>
<proteinExistence type="predicted"/>
<dbReference type="Proteomes" id="UP000828941">
    <property type="component" value="Chromosome 3"/>
</dbReference>
<accession>A0ACB9PR64</accession>
<dbReference type="EMBL" id="CM039428">
    <property type="protein sequence ID" value="KAI4351006.1"/>
    <property type="molecule type" value="Genomic_DNA"/>
</dbReference>
<evidence type="ECO:0000313" key="2">
    <source>
        <dbReference type="Proteomes" id="UP000828941"/>
    </source>
</evidence>